<evidence type="ECO:0000313" key="2">
    <source>
        <dbReference type="EMBL" id="KOO26934.1"/>
    </source>
</evidence>
<dbReference type="AlphaFoldDB" id="A0A0M0JK35"/>
<dbReference type="Proteomes" id="UP000037460">
    <property type="component" value="Unassembled WGS sequence"/>
</dbReference>
<name>A0A0M0JK35_9EUKA</name>
<dbReference type="EMBL" id="JWZX01002783">
    <property type="protein sequence ID" value="KOO26934.1"/>
    <property type="molecule type" value="Genomic_DNA"/>
</dbReference>
<sequence length="143" mass="15209">MALMTTSLPADERYWLVEGLCSALQRTGERANYGDEEVALAVASPLAVAAEQHHEQGMPANVSFLGRDNALGRDGVGEPRYFFAPTGEAEAAESALAEAVFQQHQQHHELSFLDGASEPRSPPFGALPYDASPPADAEDAQAA</sequence>
<reference evidence="3" key="1">
    <citation type="journal article" date="2015" name="PLoS Genet.">
        <title>Genome Sequence and Transcriptome Analyses of Chrysochromulina tobin: Metabolic Tools for Enhanced Algal Fitness in the Prominent Order Prymnesiales (Haptophyceae).</title>
        <authorList>
            <person name="Hovde B.T."/>
            <person name="Deodato C.R."/>
            <person name="Hunsperger H.M."/>
            <person name="Ryken S.A."/>
            <person name="Yost W."/>
            <person name="Jha R.K."/>
            <person name="Patterson J."/>
            <person name="Monnat R.J. Jr."/>
            <person name="Barlow S.B."/>
            <person name="Starkenburg S.R."/>
            <person name="Cattolico R.A."/>
        </authorList>
    </citation>
    <scope>NUCLEOTIDE SEQUENCE</scope>
    <source>
        <strain evidence="3">CCMP291</strain>
    </source>
</reference>
<protein>
    <submittedName>
        <fullName evidence="2">Uncharacterized protein</fullName>
    </submittedName>
</protein>
<proteinExistence type="predicted"/>
<comment type="caution">
    <text evidence="2">The sequence shown here is derived from an EMBL/GenBank/DDBJ whole genome shotgun (WGS) entry which is preliminary data.</text>
</comment>
<organism evidence="2 3">
    <name type="scientific">Chrysochromulina tobinii</name>
    <dbReference type="NCBI Taxonomy" id="1460289"/>
    <lineage>
        <taxon>Eukaryota</taxon>
        <taxon>Haptista</taxon>
        <taxon>Haptophyta</taxon>
        <taxon>Prymnesiophyceae</taxon>
        <taxon>Prymnesiales</taxon>
        <taxon>Chrysochromulinaceae</taxon>
        <taxon>Chrysochromulina</taxon>
    </lineage>
</organism>
<feature type="region of interest" description="Disordered" evidence="1">
    <location>
        <begin position="100"/>
        <end position="143"/>
    </location>
</feature>
<evidence type="ECO:0000256" key="1">
    <source>
        <dbReference type="SAM" id="MobiDB-lite"/>
    </source>
</evidence>
<keyword evidence="3" id="KW-1185">Reference proteome</keyword>
<accession>A0A0M0JK35</accession>
<gene>
    <name evidence="2" type="ORF">Ctob_003905</name>
</gene>
<evidence type="ECO:0000313" key="3">
    <source>
        <dbReference type="Proteomes" id="UP000037460"/>
    </source>
</evidence>